<dbReference type="InterPro" id="IPR037238">
    <property type="entry name" value="YbiA-like_sf"/>
</dbReference>
<dbReference type="Gene3D" id="1.10.357.40">
    <property type="entry name" value="YbiA-like"/>
    <property type="match status" value="1"/>
</dbReference>
<reference evidence="3" key="1">
    <citation type="submission" date="2016-11" db="UniProtKB">
        <authorList>
            <consortium name="WormBaseParasite"/>
        </authorList>
    </citation>
    <scope>IDENTIFICATION</scope>
</reference>
<feature type="domain" description="NADAR" evidence="1">
    <location>
        <begin position="22"/>
        <end position="167"/>
    </location>
</feature>
<dbReference type="SUPFAM" id="SSF143990">
    <property type="entry name" value="YbiA-like"/>
    <property type="match status" value="1"/>
</dbReference>
<evidence type="ECO:0000313" key="3">
    <source>
        <dbReference type="WBParaSite" id="L893_g34051.t1"/>
    </source>
</evidence>
<proteinExistence type="predicted"/>
<accession>A0A1I8A8E9</accession>
<dbReference type="NCBIfam" id="TIGR02464">
    <property type="entry name" value="ribofla_fusion"/>
    <property type="match status" value="1"/>
</dbReference>
<dbReference type="Proteomes" id="UP000095287">
    <property type="component" value="Unplaced"/>
</dbReference>
<dbReference type="CDD" id="cd15457">
    <property type="entry name" value="NADAR"/>
    <property type="match status" value="1"/>
</dbReference>
<dbReference type="InterPro" id="IPR012816">
    <property type="entry name" value="NADAR"/>
</dbReference>
<dbReference type="WBParaSite" id="L893_g34051.t1">
    <property type="protein sequence ID" value="L893_g34051.t1"/>
    <property type="gene ID" value="L893_g34051"/>
</dbReference>
<sequence length="171" mass="19609">MQHTRTVRGSDGTLYTLFFNGSSCFSNFYPCERLEIDGIEYKCTEQYYAHQKAEMFGDEKAAYDILSASHPSEMKRIGRRVKEFKLSEWHEICIEVMAVANMNKFLQNEDLLVELLKTAGSELVECSPNDPFWGIGLAIDDPNVADRSRWRGANWLGQILTKIRDCLIDVV</sequence>
<organism evidence="2 3">
    <name type="scientific">Steinernema glaseri</name>
    <dbReference type="NCBI Taxonomy" id="37863"/>
    <lineage>
        <taxon>Eukaryota</taxon>
        <taxon>Metazoa</taxon>
        <taxon>Ecdysozoa</taxon>
        <taxon>Nematoda</taxon>
        <taxon>Chromadorea</taxon>
        <taxon>Rhabditida</taxon>
        <taxon>Tylenchina</taxon>
        <taxon>Panagrolaimomorpha</taxon>
        <taxon>Strongyloidoidea</taxon>
        <taxon>Steinernematidae</taxon>
        <taxon>Steinernema</taxon>
    </lineage>
</organism>
<keyword evidence="2" id="KW-1185">Reference proteome</keyword>
<dbReference type="AlphaFoldDB" id="A0A1I8A8E9"/>
<name>A0A1I8A8E9_9BILA</name>
<evidence type="ECO:0000313" key="2">
    <source>
        <dbReference type="Proteomes" id="UP000095287"/>
    </source>
</evidence>
<dbReference type="Pfam" id="PF08719">
    <property type="entry name" value="NADAR"/>
    <property type="match status" value="1"/>
</dbReference>
<evidence type="ECO:0000259" key="1">
    <source>
        <dbReference type="Pfam" id="PF08719"/>
    </source>
</evidence>
<protein>
    <submittedName>
        <fullName evidence="3">DUF1768 domain-containing protein</fullName>
    </submittedName>
</protein>